<dbReference type="EMBL" id="CP016793">
    <property type="protein sequence ID" value="ANZ41320.1"/>
    <property type="molecule type" value="Genomic_DNA"/>
</dbReference>
<sequence length="961" mass="105651">MAAPRQYPGVMVSSTFADLVEHRVALMKALHGQQLHAVAMEDDSARLVDVLQSSLEKVRDSSAYVVVISRRYGSIPAGHDLSLTHLEFREAVRLGRPILVFVMGPRHALTEADVELDAEKRKKLEAFREEAKLAGGAIHRVYKEFNDLAEFSLAATQSVAELRRMLDGPGQPRPSSEPGIPVPPALYAQPRYLGSHAFVGREAQLTTLSDWAGPSDPHTVLLFEAIGGTGKSILTWEWVTRHASGVRGDRAGTFWYSFYEAGAVMADFCRRALAYMTGRPLADFEAKKQLELTELLVQQLVAQPWLLVLDGLERVLVAYHRLDAAHVHDENAGASGDNPCTSIRPDDDDLLRALVTAAPSKILITSRLIPNVFLNRAGQLIPGVWHERLPGLRPSDAEALLRSCGVFGDSAAMRNYLQLHCDCHPLVIGIIGGLVNDHLPARGDFDQWSTDPRGGGGLVLGGLDLVQKRNHILRAAHAALRDASRQLLSTLALLSESVDYETLSALGAGLDEDLTTTVTDLERRGLLQYDKQTRDYDLHPVVRAVAASGVAMAEKQVLGQRVVDHFSSRRAGRHAEVTCLADLRDDLTVVRTLLQMGKTHMAYAALAGDLLRTMSNGLEARPEVLATIKPFFPEGWSGPAAGLMDHQRVYLAVAAGTALHYLGESEEALPVMESVVQWELQRGDGEAVAHHLANLAVSLERLNKFALYRRAAWLCLDLAEVLDVPYVRYTANSIAFSWLVDAGEVLEAEEMWARLTRSASHALLRGELLEYAKLLVWKGTAAGHDIAMAEAKAQQDGNRLLLRKARRIRGIWCAQRGEWAQAAQEFGEAVSMARVVGLADSLSETWFALARFHLGELPLPVDQAAELASARRPAHLPLARLWLAIGDLPRATEHALTAHRYAWADGEPHVRRFELRQAEELLTEIGAPVPVLPPYDPAEHPKEPWEEQVEGLIAKLRAAKS</sequence>
<dbReference type="InterPro" id="IPR027417">
    <property type="entry name" value="P-loop_NTPase"/>
</dbReference>
<name>A0A1B2HUA7_9PSEU</name>
<dbReference type="OrthoDB" id="3648123at2"/>
<gene>
    <name evidence="2" type="ORF">BBK82_40520</name>
</gene>
<dbReference type="SUPFAM" id="SSF52540">
    <property type="entry name" value="P-loop containing nucleoside triphosphate hydrolases"/>
    <property type="match status" value="1"/>
</dbReference>
<protein>
    <recommendedName>
        <fullName evidence="1">DUF4062 domain-containing protein</fullName>
    </recommendedName>
</protein>
<dbReference type="RefSeq" id="WP_065919656.1">
    <property type="nucleotide sequence ID" value="NZ_CP016793.1"/>
</dbReference>
<evidence type="ECO:0000259" key="1">
    <source>
        <dbReference type="Pfam" id="PF13271"/>
    </source>
</evidence>
<dbReference type="Pfam" id="PF13271">
    <property type="entry name" value="DUF4062"/>
    <property type="match status" value="1"/>
</dbReference>
<evidence type="ECO:0000313" key="2">
    <source>
        <dbReference type="EMBL" id="ANZ41320.1"/>
    </source>
</evidence>
<dbReference type="Gene3D" id="3.40.50.300">
    <property type="entry name" value="P-loop containing nucleotide triphosphate hydrolases"/>
    <property type="match status" value="1"/>
</dbReference>
<organism evidence="2 3">
    <name type="scientific">Lentzea guizhouensis</name>
    <dbReference type="NCBI Taxonomy" id="1586287"/>
    <lineage>
        <taxon>Bacteria</taxon>
        <taxon>Bacillati</taxon>
        <taxon>Actinomycetota</taxon>
        <taxon>Actinomycetes</taxon>
        <taxon>Pseudonocardiales</taxon>
        <taxon>Pseudonocardiaceae</taxon>
        <taxon>Lentzea</taxon>
    </lineage>
</organism>
<keyword evidence="3" id="KW-1185">Reference proteome</keyword>
<reference evidence="2 3" key="1">
    <citation type="submission" date="2016-07" db="EMBL/GenBank/DDBJ databases">
        <title>Complete genome sequence of the Lentzea guizhouensis DHS C013.</title>
        <authorList>
            <person name="Cao C."/>
        </authorList>
    </citation>
    <scope>NUCLEOTIDE SEQUENCE [LARGE SCALE GENOMIC DNA]</scope>
    <source>
        <strain evidence="2 3">DHS C013</strain>
    </source>
</reference>
<dbReference type="STRING" id="1586287.BBK82_40520"/>
<dbReference type="Proteomes" id="UP000093053">
    <property type="component" value="Chromosome"/>
</dbReference>
<dbReference type="InterPro" id="IPR025139">
    <property type="entry name" value="DUF4062"/>
</dbReference>
<dbReference type="AlphaFoldDB" id="A0A1B2HUA7"/>
<feature type="domain" description="DUF4062" evidence="1">
    <location>
        <begin position="10"/>
        <end position="91"/>
    </location>
</feature>
<accession>A0A1B2HUA7</accession>
<proteinExistence type="predicted"/>
<evidence type="ECO:0000313" key="3">
    <source>
        <dbReference type="Proteomes" id="UP000093053"/>
    </source>
</evidence>
<dbReference type="KEGG" id="led:BBK82_40520"/>